<name>A0A0R3SEB1_HYMDI</name>
<dbReference type="AlphaFoldDB" id="A0A0R3SEB1"/>
<dbReference type="InterPro" id="IPR011993">
    <property type="entry name" value="PH-like_dom_sf"/>
</dbReference>
<dbReference type="Pfam" id="PF00169">
    <property type="entry name" value="PH"/>
    <property type="match status" value="1"/>
</dbReference>
<dbReference type="InterPro" id="IPR008271">
    <property type="entry name" value="Ser/Thr_kinase_AS"/>
</dbReference>
<evidence type="ECO:0000313" key="14">
    <source>
        <dbReference type="EMBL" id="VDL27199.1"/>
    </source>
</evidence>
<evidence type="ECO:0000256" key="4">
    <source>
        <dbReference type="ARBA" id="ARBA00022679"/>
    </source>
</evidence>
<dbReference type="SMART" id="SM00220">
    <property type="entry name" value="S_TKc"/>
    <property type="match status" value="1"/>
</dbReference>
<dbReference type="GO" id="GO:0005524">
    <property type="term" value="F:ATP binding"/>
    <property type="evidence" value="ECO:0007669"/>
    <property type="project" value="UniProtKB-UniRule"/>
</dbReference>
<evidence type="ECO:0000256" key="5">
    <source>
        <dbReference type="ARBA" id="ARBA00022741"/>
    </source>
</evidence>
<sequence length="465" mass="54125">MSQISTNASQKVIKQGWLMKRGEHIKTWRRRFFILREDGTFYGYKTIPRNDHPCLPLNNFTVRDCQIICLNKPKPYTILMRGLQWTTVVERLFFVEHEAERDEWVDAIQMVANRLRSENEAPTSVYKVDFADNVVIDLPESGQSEISGHGINAYNRFILIYKNRPPKRYSTEDFELLKVLGKGTFGKVVLCKEKESGCFYAMKILKKTVLIEVCHTQTEHRVLQLNNHPFMTQLKYSFTTRDHIFFVMEYCNGGELFYHLSREHVFSEARTQFYAAEITSALGYLHSQNIVYRDLKLENLLLDKDGHIKITDFGLCKEDIGFGSTTKTFCGTPEYLAPELLLDNDYGRSVDWWSLGVVMYEMMCGRLPFYSNEHEILFELILQVLKFSSLSQVARDILIRLLMKDPAERLGGGKADVIEVMMHPFFESISWERLIRKYVPSFFLCTLLLPHSGKLMHNFSCKSIV</sequence>
<keyword evidence="2 11" id="KW-0723">Serine/threonine-protein kinase</keyword>
<dbReference type="InterPro" id="IPR000719">
    <property type="entry name" value="Prot_kinase_dom"/>
</dbReference>
<evidence type="ECO:0000259" key="12">
    <source>
        <dbReference type="PROSITE" id="PS50003"/>
    </source>
</evidence>
<dbReference type="SMART" id="SM00233">
    <property type="entry name" value="PH"/>
    <property type="match status" value="1"/>
</dbReference>
<dbReference type="FunFam" id="2.30.29.30:FF:000404">
    <property type="entry name" value="Non-specific serine/threonine protein kinase"/>
    <property type="match status" value="1"/>
</dbReference>
<evidence type="ECO:0000256" key="9">
    <source>
        <dbReference type="ARBA" id="ARBA00048679"/>
    </source>
</evidence>
<evidence type="ECO:0000256" key="8">
    <source>
        <dbReference type="ARBA" id="ARBA00047899"/>
    </source>
</evidence>
<dbReference type="InterPro" id="IPR039026">
    <property type="entry name" value="PH_PKB"/>
</dbReference>
<dbReference type="OrthoDB" id="63267at2759"/>
<evidence type="ECO:0000313" key="15">
    <source>
        <dbReference type="Proteomes" id="UP000274504"/>
    </source>
</evidence>
<dbReference type="STRING" id="6216.A0A0R3SEB1"/>
<dbReference type="GO" id="GO:0032869">
    <property type="term" value="P:cellular response to insulin stimulus"/>
    <property type="evidence" value="ECO:0007669"/>
    <property type="project" value="UniProtKB-ARBA"/>
</dbReference>
<evidence type="ECO:0000256" key="11">
    <source>
        <dbReference type="RuleBase" id="RU000304"/>
    </source>
</evidence>
<comment type="catalytic activity">
    <reaction evidence="8">
        <text>L-threonyl-[protein] + ATP = O-phospho-L-threonyl-[protein] + ADP + H(+)</text>
        <dbReference type="Rhea" id="RHEA:46608"/>
        <dbReference type="Rhea" id="RHEA-COMP:11060"/>
        <dbReference type="Rhea" id="RHEA-COMP:11605"/>
        <dbReference type="ChEBI" id="CHEBI:15378"/>
        <dbReference type="ChEBI" id="CHEBI:30013"/>
        <dbReference type="ChEBI" id="CHEBI:30616"/>
        <dbReference type="ChEBI" id="CHEBI:61977"/>
        <dbReference type="ChEBI" id="CHEBI:456216"/>
        <dbReference type="EC" id="2.7.11.1"/>
    </reaction>
</comment>
<dbReference type="PANTHER" id="PTHR24351">
    <property type="entry name" value="RIBOSOMAL PROTEIN S6 KINASE"/>
    <property type="match status" value="1"/>
</dbReference>
<dbReference type="CDD" id="cd01241">
    <property type="entry name" value="PH_PKB"/>
    <property type="match status" value="1"/>
</dbReference>
<feature type="domain" description="PH" evidence="12">
    <location>
        <begin position="11"/>
        <end position="113"/>
    </location>
</feature>
<reference evidence="16" key="1">
    <citation type="submission" date="2017-02" db="UniProtKB">
        <authorList>
            <consortium name="WormBaseParasite"/>
        </authorList>
    </citation>
    <scope>IDENTIFICATION</scope>
</reference>
<dbReference type="PROSITE" id="PS00108">
    <property type="entry name" value="PROTEIN_KINASE_ST"/>
    <property type="match status" value="1"/>
</dbReference>
<keyword evidence="5 10" id="KW-0547">Nucleotide-binding</keyword>
<evidence type="ECO:0000259" key="13">
    <source>
        <dbReference type="PROSITE" id="PS50011"/>
    </source>
</evidence>
<dbReference type="EMBL" id="UYSG01000871">
    <property type="protein sequence ID" value="VDL27199.1"/>
    <property type="molecule type" value="Genomic_DNA"/>
</dbReference>
<gene>
    <name evidence="14" type="ORF">HDID_LOCUS3089</name>
</gene>
<protein>
    <submittedName>
        <fullName evidence="16">Non-specific serine/threonine protein kinase</fullName>
    </submittedName>
</protein>
<keyword evidence="3" id="KW-0597">Phosphoprotein</keyword>
<comment type="catalytic activity">
    <reaction evidence="9">
        <text>L-seryl-[protein] + ATP = O-phospho-L-seryl-[protein] + ADP + H(+)</text>
        <dbReference type="Rhea" id="RHEA:17989"/>
        <dbReference type="Rhea" id="RHEA-COMP:9863"/>
        <dbReference type="Rhea" id="RHEA-COMP:11604"/>
        <dbReference type="ChEBI" id="CHEBI:15378"/>
        <dbReference type="ChEBI" id="CHEBI:29999"/>
        <dbReference type="ChEBI" id="CHEBI:30616"/>
        <dbReference type="ChEBI" id="CHEBI:83421"/>
        <dbReference type="ChEBI" id="CHEBI:456216"/>
        <dbReference type="EC" id="2.7.11.1"/>
    </reaction>
</comment>
<dbReference type="GO" id="GO:0004674">
    <property type="term" value="F:protein serine/threonine kinase activity"/>
    <property type="evidence" value="ECO:0007669"/>
    <property type="project" value="UniProtKB-KW"/>
</dbReference>
<dbReference type="Gene3D" id="3.30.200.20">
    <property type="entry name" value="Phosphorylase Kinase, domain 1"/>
    <property type="match status" value="1"/>
</dbReference>
<evidence type="ECO:0000256" key="1">
    <source>
        <dbReference type="ARBA" id="ARBA00006935"/>
    </source>
</evidence>
<keyword evidence="4" id="KW-0808">Transferase</keyword>
<dbReference type="InterPro" id="IPR017441">
    <property type="entry name" value="Protein_kinase_ATP_BS"/>
</dbReference>
<evidence type="ECO:0000256" key="3">
    <source>
        <dbReference type="ARBA" id="ARBA00022553"/>
    </source>
</evidence>
<organism evidence="16">
    <name type="scientific">Hymenolepis diminuta</name>
    <name type="common">Rat tapeworm</name>
    <dbReference type="NCBI Taxonomy" id="6216"/>
    <lineage>
        <taxon>Eukaryota</taxon>
        <taxon>Metazoa</taxon>
        <taxon>Spiralia</taxon>
        <taxon>Lophotrochozoa</taxon>
        <taxon>Platyhelminthes</taxon>
        <taxon>Cestoda</taxon>
        <taxon>Eucestoda</taxon>
        <taxon>Cyclophyllidea</taxon>
        <taxon>Hymenolepididae</taxon>
        <taxon>Hymenolepis</taxon>
    </lineage>
</organism>
<dbReference type="InterPro" id="IPR001849">
    <property type="entry name" value="PH_domain"/>
</dbReference>
<dbReference type="Gene3D" id="1.10.510.10">
    <property type="entry name" value="Transferase(Phosphotransferase) domain 1"/>
    <property type="match status" value="1"/>
</dbReference>
<keyword evidence="7 10" id="KW-0067">ATP-binding</keyword>
<dbReference type="WBParaSite" id="HDID_0000309101-mRNA-1">
    <property type="protein sequence ID" value="HDID_0000309101-mRNA-1"/>
    <property type="gene ID" value="HDID_0000309101"/>
</dbReference>
<dbReference type="PROSITE" id="PS00107">
    <property type="entry name" value="PROTEIN_KINASE_ATP"/>
    <property type="match status" value="1"/>
</dbReference>
<evidence type="ECO:0000256" key="10">
    <source>
        <dbReference type="PROSITE-ProRule" id="PRU10141"/>
    </source>
</evidence>
<reference evidence="14 15" key="2">
    <citation type="submission" date="2018-11" db="EMBL/GenBank/DDBJ databases">
        <authorList>
            <consortium name="Pathogen Informatics"/>
        </authorList>
    </citation>
    <scope>NUCLEOTIDE SEQUENCE [LARGE SCALE GENOMIC DNA]</scope>
</reference>
<dbReference type="FunFam" id="3.30.200.20:FF:000103">
    <property type="entry name" value="Protein kinase C"/>
    <property type="match status" value="1"/>
</dbReference>
<feature type="domain" description="Protein kinase" evidence="13">
    <location>
        <begin position="174"/>
        <end position="426"/>
    </location>
</feature>
<evidence type="ECO:0000256" key="7">
    <source>
        <dbReference type="ARBA" id="ARBA00022840"/>
    </source>
</evidence>
<dbReference type="Proteomes" id="UP000274504">
    <property type="component" value="Unassembled WGS sequence"/>
</dbReference>
<feature type="binding site" evidence="10">
    <location>
        <position position="203"/>
    </location>
    <ligand>
        <name>ATP</name>
        <dbReference type="ChEBI" id="CHEBI:30616"/>
    </ligand>
</feature>
<evidence type="ECO:0000256" key="2">
    <source>
        <dbReference type="ARBA" id="ARBA00022527"/>
    </source>
</evidence>
<dbReference type="SUPFAM" id="SSF50729">
    <property type="entry name" value="PH domain-like"/>
    <property type="match status" value="1"/>
</dbReference>
<dbReference type="SUPFAM" id="SSF56112">
    <property type="entry name" value="Protein kinase-like (PK-like)"/>
    <property type="match status" value="1"/>
</dbReference>
<dbReference type="Gene3D" id="2.30.29.30">
    <property type="entry name" value="Pleckstrin-homology domain (PH domain)/Phosphotyrosine-binding domain (PTB)"/>
    <property type="match status" value="1"/>
</dbReference>
<dbReference type="InterPro" id="IPR011009">
    <property type="entry name" value="Kinase-like_dom_sf"/>
</dbReference>
<keyword evidence="6" id="KW-0418">Kinase</keyword>
<evidence type="ECO:0000313" key="16">
    <source>
        <dbReference type="WBParaSite" id="HDID_0000309101-mRNA-1"/>
    </source>
</evidence>
<dbReference type="FunFam" id="1.10.510.10:FF:000713">
    <property type="entry name" value="Non-specific serine/threonine protein kinase"/>
    <property type="match status" value="1"/>
</dbReference>
<accession>A0A0R3SEB1</accession>
<comment type="similarity">
    <text evidence="1">Belongs to the protein kinase superfamily. AGC Ser/Thr protein kinase family. RAC subfamily.</text>
</comment>
<dbReference type="PROSITE" id="PS50011">
    <property type="entry name" value="PROTEIN_KINASE_DOM"/>
    <property type="match status" value="1"/>
</dbReference>
<evidence type="ECO:0000256" key="6">
    <source>
        <dbReference type="ARBA" id="ARBA00022777"/>
    </source>
</evidence>
<proteinExistence type="inferred from homology"/>
<dbReference type="Pfam" id="PF00069">
    <property type="entry name" value="Pkinase"/>
    <property type="match status" value="1"/>
</dbReference>
<dbReference type="PROSITE" id="PS50003">
    <property type="entry name" value="PH_DOMAIN"/>
    <property type="match status" value="1"/>
</dbReference>